<reference evidence="7 8" key="1">
    <citation type="journal article" date="2021" name="MBio">
        <title>A New Model Trypanosomatid, Novymonas esmeraldas: Genomic Perception of Its 'Candidatus Pandoraea novymonadis' Endosymbiont.</title>
        <authorList>
            <person name="Zakharova A."/>
            <person name="Saura A."/>
            <person name="Butenko A."/>
            <person name="Podesvova L."/>
            <person name="Warmusova S."/>
            <person name="Kostygov A.Y."/>
            <person name="Nenarokova A."/>
            <person name="Lukes J."/>
            <person name="Opperdoes F.R."/>
            <person name="Yurchenko V."/>
        </authorList>
    </citation>
    <scope>NUCLEOTIDE SEQUENCE [LARGE SCALE GENOMIC DNA]</scope>
    <source>
        <strain evidence="7 8">E262AT.01</strain>
    </source>
</reference>
<evidence type="ECO:0000259" key="6">
    <source>
        <dbReference type="PROSITE" id="PS50146"/>
    </source>
</evidence>
<evidence type="ECO:0000256" key="1">
    <source>
        <dbReference type="ARBA" id="ARBA00022679"/>
    </source>
</evidence>
<evidence type="ECO:0000256" key="2">
    <source>
        <dbReference type="ARBA" id="ARBA00022741"/>
    </source>
</evidence>
<evidence type="ECO:0000256" key="4">
    <source>
        <dbReference type="ARBA" id="ARBA00022840"/>
    </source>
</evidence>
<dbReference type="AlphaFoldDB" id="A0AAW0F578"/>
<dbReference type="Gene3D" id="3.40.50.10330">
    <property type="entry name" value="Probable inorganic polyphosphate/atp-NAD kinase, domain 1"/>
    <property type="match status" value="1"/>
</dbReference>
<dbReference type="PANTHER" id="PTHR12358">
    <property type="entry name" value="SPHINGOSINE KINASE"/>
    <property type="match status" value="1"/>
</dbReference>
<sequence>MSSLAASTTSNQATTPARHARRSSSHTSLPPVSPPPVSPPLPPPVLQTSSLHVKGDYSDVDGNAVSSAAFFTPKASTSSLPARTAAPLPVPACAGANESTTTPTRRKTADSGASAAAAAAAEQTPPPRGMPAAYPWNADVPPAVDDSVEAVVLNKGKSCTLAYSPSRGTVRVTRVTSGGKARTLLNIPLRMVINIESAAERDARQRARQANDDTIKLAFAEDGTGAGSLLCAFPTGSGEESDAIVFAHSRVNTTSSSPGLLCGLHHTQSPSQSGAHVAVSPVAGAAPSIRYYMHYVRHRHKEHPSIHTLEFNSSGSAEAVQAVVSMVVQRIYSRGPKHIIAFISAKSGRGKGERIFEKQVRPLLHFSRHTYQTYLTQRAHDCEDFVADLANPMDSNTVVAAVGGDGMIHETVNGVHRRKLALVRWLRSVTTDVETQDASVVSMNLSLQLHDDSSDLSVEARALATPSEETSTVAPHKDGSAAEAALNNETGVGSHPPFIRPRYEENKRNVAATSSEEAAAREARRIACVLVRDGWDALMPLVATVATGSACGLAKSLDVLSVADAALSLVHLSTVHMDLLLMHFTPNEDMVEYHRSRMSTRRLNAAKQKFAQFTKDNAAELRERTQLVEALHLPPQTLTAADSTTPFLKDGTSIFQDPVSCATRMPQLRSRVAFMSLSFGAANDIDHGSEPLRWMGNARFHVYGGYMMLLGLKRYNGVLRYLPWTSTTGKTMEKLHTGSKMPSAEDFPLCTMRDNCPHCRQYPFTHCGAPSLSSSVRGAEAPQSPPAHAIAGRSAAAALAPYTDHELLDEDVVNFDDEQQPWVTIRGEFCIALMCNVRDVAQDMLMAPLAHMSDGAIDVVYCRIDPTTGRGGRMEMLKFFMGLEAGTHVNLDFVNYVKARALEVKVDAGISMSDGELMPLSSVRMTKMRNSVQLVRSE</sequence>
<organism evidence="7 8">
    <name type="scientific">Novymonas esmeraldas</name>
    <dbReference type="NCBI Taxonomy" id="1808958"/>
    <lineage>
        <taxon>Eukaryota</taxon>
        <taxon>Discoba</taxon>
        <taxon>Euglenozoa</taxon>
        <taxon>Kinetoplastea</taxon>
        <taxon>Metakinetoplastina</taxon>
        <taxon>Trypanosomatida</taxon>
        <taxon>Trypanosomatidae</taxon>
        <taxon>Novymonas</taxon>
    </lineage>
</organism>
<feature type="region of interest" description="Disordered" evidence="5">
    <location>
        <begin position="1"/>
        <end position="59"/>
    </location>
</feature>
<dbReference type="EMBL" id="JAECZO010000012">
    <property type="protein sequence ID" value="KAK7201189.1"/>
    <property type="molecule type" value="Genomic_DNA"/>
</dbReference>
<accession>A0AAW0F578</accession>
<feature type="domain" description="DAGKc" evidence="6">
    <location>
        <begin position="334"/>
        <end position="418"/>
    </location>
</feature>
<keyword evidence="2" id="KW-0547">Nucleotide-binding</keyword>
<dbReference type="SUPFAM" id="SSF111331">
    <property type="entry name" value="NAD kinase/diacylglycerol kinase-like"/>
    <property type="match status" value="2"/>
</dbReference>
<dbReference type="GO" id="GO:0016020">
    <property type="term" value="C:membrane"/>
    <property type="evidence" value="ECO:0007669"/>
    <property type="project" value="TreeGrafter"/>
</dbReference>
<evidence type="ECO:0000256" key="5">
    <source>
        <dbReference type="SAM" id="MobiDB-lite"/>
    </source>
</evidence>
<evidence type="ECO:0000256" key="3">
    <source>
        <dbReference type="ARBA" id="ARBA00022777"/>
    </source>
</evidence>
<dbReference type="InterPro" id="IPR050187">
    <property type="entry name" value="Lipid_Phosphate_FormReg"/>
</dbReference>
<feature type="region of interest" description="Disordered" evidence="5">
    <location>
        <begin position="91"/>
        <end position="131"/>
    </location>
</feature>
<gene>
    <name evidence="7" type="ORF">NESM_000180400</name>
</gene>
<dbReference type="Pfam" id="PF19279">
    <property type="entry name" value="YegS_C"/>
    <property type="match status" value="1"/>
</dbReference>
<keyword evidence="4" id="KW-0067">ATP-binding</keyword>
<dbReference type="Gene3D" id="2.60.200.40">
    <property type="match status" value="1"/>
</dbReference>
<feature type="compositionally biased region" description="Low complexity" evidence="5">
    <location>
        <begin position="110"/>
        <end position="121"/>
    </location>
</feature>
<comment type="caution">
    <text evidence="7">The sequence shown here is derived from an EMBL/GenBank/DDBJ whole genome shotgun (WGS) entry which is preliminary data.</text>
</comment>
<evidence type="ECO:0000313" key="7">
    <source>
        <dbReference type="EMBL" id="KAK7201189.1"/>
    </source>
</evidence>
<feature type="compositionally biased region" description="Polar residues" evidence="5">
    <location>
        <begin position="1"/>
        <end position="12"/>
    </location>
</feature>
<dbReference type="GO" id="GO:0046512">
    <property type="term" value="P:sphingosine biosynthetic process"/>
    <property type="evidence" value="ECO:0007669"/>
    <property type="project" value="TreeGrafter"/>
</dbReference>
<dbReference type="InterPro" id="IPR016064">
    <property type="entry name" value="NAD/diacylglycerol_kinase_sf"/>
</dbReference>
<dbReference type="Proteomes" id="UP001430356">
    <property type="component" value="Unassembled WGS sequence"/>
</dbReference>
<dbReference type="PANTHER" id="PTHR12358:SF31">
    <property type="entry name" value="ACYLGLYCEROL KINASE, MITOCHONDRIAL"/>
    <property type="match status" value="1"/>
</dbReference>
<dbReference type="GO" id="GO:0005737">
    <property type="term" value="C:cytoplasm"/>
    <property type="evidence" value="ECO:0007669"/>
    <property type="project" value="TreeGrafter"/>
</dbReference>
<keyword evidence="1" id="KW-0808">Transferase</keyword>
<dbReference type="InterPro" id="IPR045540">
    <property type="entry name" value="YegS/DAGK_C"/>
</dbReference>
<feature type="compositionally biased region" description="Pro residues" evidence="5">
    <location>
        <begin position="31"/>
        <end position="45"/>
    </location>
</feature>
<dbReference type="InterPro" id="IPR017438">
    <property type="entry name" value="ATP-NAD_kinase_N"/>
</dbReference>
<proteinExistence type="predicted"/>
<name>A0AAW0F578_9TRYP</name>
<dbReference type="Pfam" id="PF00781">
    <property type="entry name" value="DAGK_cat"/>
    <property type="match status" value="1"/>
</dbReference>
<dbReference type="GO" id="GO:0001727">
    <property type="term" value="F:lipid kinase activity"/>
    <property type="evidence" value="ECO:0007669"/>
    <property type="project" value="TreeGrafter"/>
</dbReference>
<dbReference type="GO" id="GO:0005524">
    <property type="term" value="F:ATP binding"/>
    <property type="evidence" value="ECO:0007669"/>
    <property type="project" value="UniProtKB-KW"/>
</dbReference>
<keyword evidence="8" id="KW-1185">Reference proteome</keyword>
<dbReference type="PROSITE" id="PS50146">
    <property type="entry name" value="DAGK"/>
    <property type="match status" value="1"/>
</dbReference>
<protein>
    <submittedName>
        <fullName evidence="7">Sphingosine kinase A, B</fullName>
    </submittedName>
</protein>
<keyword evidence="3 7" id="KW-0418">Kinase</keyword>
<dbReference type="InterPro" id="IPR001206">
    <property type="entry name" value="Diacylglycerol_kinase_cat_dom"/>
</dbReference>
<evidence type="ECO:0000313" key="8">
    <source>
        <dbReference type="Proteomes" id="UP001430356"/>
    </source>
</evidence>
<feature type="region of interest" description="Disordered" evidence="5">
    <location>
        <begin position="486"/>
        <end position="516"/>
    </location>
</feature>